<sequence>MRHLNPYTVRLINAEETIPIRHAVLRINKPIASCYFLEDHVNTSFHLGLFFKKTLIGVATFLKNNHPNFSENSQYQLRGMAILQAHQNKGLGGLLLNQGMLELKKVHANRIWCHAREAAVHFYRKNGFKTIGDPFYITDIGFHFLMTLD</sequence>
<evidence type="ECO:0000313" key="2">
    <source>
        <dbReference type="EMBL" id="MFD2551886.1"/>
    </source>
</evidence>
<feature type="domain" description="N-acetyltransferase" evidence="1">
    <location>
        <begin position="1"/>
        <end position="149"/>
    </location>
</feature>
<keyword evidence="3" id="KW-1185">Reference proteome</keyword>
<comment type="caution">
    <text evidence="2">The sequence shown here is derived from an EMBL/GenBank/DDBJ whole genome shotgun (WGS) entry which is preliminary data.</text>
</comment>
<reference evidence="3" key="1">
    <citation type="journal article" date="2019" name="Int. J. Syst. Evol. Microbiol.">
        <title>The Global Catalogue of Microorganisms (GCM) 10K type strain sequencing project: providing services to taxonomists for standard genome sequencing and annotation.</title>
        <authorList>
            <consortium name="The Broad Institute Genomics Platform"/>
            <consortium name="The Broad Institute Genome Sequencing Center for Infectious Disease"/>
            <person name="Wu L."/>
            <person name="Ma J."/>
        </authorList>
    </citation>
    <scope>NUCLEOTIDE SEQUENCE [LARGE SCALE GENOMIC DNA]</scope>
    <source>
        <strain evidence="3">KCTC 42587</strain>
    </source>
</reference>
<gene>
    <name evidence="2" type="ORF">ACFSQP_08665</name>
</gene>
<dbReference type="InterPro" id="IPR016181">
    <property type="entry name" value="Acyl_CoA_acyltransferase"/>
</dbReference>
<name>A0ABW5KWH9_9FLAO</name>
<dbReference type="RefSeq" id="WP_376893476.1">
    <property type="nucleotide sequence ID" value="NZ_JBHULS010000003.1"/>
</dbReference>
<accession>A0ABW5KWH9</accession>
<evidence type="ECO:0000313" key="3">
    <source>
        <dbReference type="Proteomes" id="UP001597472"/>
    </source>
</evidence>
<dbReference type="Pfam" id="PF00583">
    <property type="entry name" value="Acetyltransf_1"/>
    <property type="match status" value="1"/>
</dbReference>
<dbReference type="PROSITE" id="PS51186">
    <property type="entry name" value="GNAT"/>
    <property type="match status" value="1"/>
</dbReference>
<dbReference type="EMBL" id="JBHULS010000003">
    <property type="protein sequence ID" value="MFD2551886.1"/>
    <property type="molecule type" value="Genomic_DNA"/>
</dbReference>
<dbReference type="Gene3D" id="3.40.630.30">
    <property type="match status" value="1"/>
</dbReference>
<dbReference type="Proteomes" id="UP001597472">
    <property type="component" value="Unassembled WGS sequence"/>
</dbReference>
<dbReference type="InterPro" id="IPR000182">
    <property type="entry name" value="GNAT_dom"/>
</dbReference>
<proteinExistence type="predicted"/>
<organism evidence="2 3">
    <name type="scientific">Bizionia sediminis</name>
    <dbReference type="NCBI Taxonomy" id="1737064"/>
    <lineage>
        <taxon>Bacteria</taxon>
        <taxon>Pseudomonadati</taxon>
        <taxon>Bacteroidota</taxon>
        <taxon>Flavobacteriia</taxon>
        <taxon>Flavobacteriales</taxon>
        <taxon>Flavobacteriaceae</taxon>
        <taxon>Bizionia</taxon>
    </lineage>
</organism>
<dbReference type="SUPFAM" id="SSF55729">
    <property type="entry name" value="Acyl-CoA N-acyltransferases (Nat)"/>
    <property type="match status" value="1"/>
</dbReference>
<evidence type="ECO:0000259" key="1">
    <source>
        <dbReference type="PROSITE" id="PS51186"/>
    </source>
</evidence>
<protein>
    <submittedName>
        <fullName evidence="2">GNAT family N-acetyltransferase</fullName>
    </submittedName>
</protein>